<comment type="caution">
    <text evidence="5">The sequence shown here is derived from an EMBL/GenBank/DDBJ whole genome shotgun (WGS) entry which is preliminary data.</text>
</comment>
<dbReference type="SMART" id="SM00418">
    <property type="entry name" value="HTH_ARSR"/>
    <property type="match status" value="1"/>
</dbReference>
<dbReference type="GO" id="GO:0003677">
    <property type="term" value="F:DNA binding"/>
    <property type="evidence" value="ECO:0007669"/>
    <property type="project" value="UniProtKB-KW"/>
</dbReference>
<dbReference type="InterPro" id="IPR051011">
    <property type="entry name" value="Metal_resp_trans_reg"/>
</dbReference>
<dbReference type="PANTHER" id="PTHR43132">
    <property type="entry name" value="ARSENICAL RESISTANCE OPERON REPRESSOR ARSR-RELATED"/>
    <property type="match status" value="1"/>
</dbReference>
<dbReference type="SUPFAM" id="SSF46785">
    <property type="entry name" value="Winged helix' DNA-binding domain"/>
    <property type="match status" value="1"/>
</dbReference>
<dbReference type="EMBL" id="DQWS01000122">
    <property type="protein sequence ID" value="HDD53058.1"/>
    <property type="molecule type" value="Genomic_DNA"/>
</dbReference>
<dbReference type="PROSITE" id="PS50987">
    <property type="entry name" value="HTH_ARSR_2"/>
    <property type="match status" value="1"/>
</dbReference>
<dbReference type="Gene3D" id="1.10.10.10">
    <property type="entry name" value="Winged helix-like DNA-binding domain superfamily/Winged helix DNA-binding domain"/>
    <property type="match status" value="1"/>
</dbReference>
<dbReference type="InterPro" id="IPR011991">
    <property type="entry name" value="ArsR-like_HTH"/>
</dbReference>
<organism evidence="5">
    <name type="scientific">Thermosulfidibacter takaii</name>
    <dbReference type="NCBI Taxonomy" id="412593"/>
    <lineage>
        <taxon>Bacteria</taxon>
        <taxon>Pseudomonadati</taxon>
        <taxon>Thermosulfidibacterota</taxon>
        <taxon>Thermosulfidibacteria</taxon>
        <taxon>Thermosulfidibacterales</taxon>
        <taxon>Thermosulfidibacteraceae</taxon>
    </lineage>
</organism>
<gene>
    <name evidence="5" type="ORF">ENF32_03190</name>
</gene>
<dbReference type="PRINTS" id="PR00778">
    <property type="entry name" value="HTHARSR"/>
</dbReference>
<accession>A0A7C0YB08</accession>
<dbReference type="Pfam" id="PF01022">
    <property type="entry name" value="HTH_5"/>
    <property type="match status" value="1"/>
</dbReference>
<evidence type="ECO:0000313" key="5">
    <source>
        <dbReference type="EMBL" id="HDD53058.1"/>
    </source>
</evidence>
<evidence type="ECO:0000259" key="4">
    <source>
        <dbReference type="PROSITE" id="PS50987"/>
    </source>
</evidence>
<evidence type="ECO:0000256" key="1">
    <source>
        <dbReference type="ARBA" id="ARBA00023015"/>
    </source>
</evidence>
<feature type="domain" description="HTH arsR-type" evidence="4">
    <location>
        <begin position="11"/>
        <end position="105"/>
    </location>
</feature>
<name>A0A7C0YB08_9BACT</name>
<dbReference type="InterPro" id="IPR036390">
    <property type="entry name" value="WH_DNA-bd_sf"/>
</dbReference>
<dbReference type="GO" id="GO:0003700">
    <property type="term" value="F:DNA-binding transcription factor activity"/>
    <property type="evidence" value="ECO:0007669"/>
    <property type="project" value="InterPro"/>
</dbReference>
<dbReference type="InterPro" id="IPR001845">
    <property type="entry name" value="HTH_ArsR_DNA-bd_dom"/>
</dbReference>
<dbReference type="NCBIfam" id="NF033788">
    <property type="entry name" value="HTH_metalloreg"/>
    <property type="match status" value="1"/>
</dbReference>
<keyword evidence="3" id="KW-0804">Transcription</keyword>
<protein>
    <submittedName>
        <fullName evidence="5">ArsR family transcriptional regulator</fullName>
    </submittedName>
</protein>
<dbReference type="PANTHER" id="PTHR43132:SF2">
    <property type="entry name" value="ARSENICAL RESISTANCE OPERON REPRESSOR ARSR-RELATED"/>
    <property type="match status" value="1"/>
</dbReference>
<evidence type="ECO:0000256" key="3">
    <source>
        <dbReference type="ARBA" id="ARBA00023163"/>
    </source>
</evidence>
<proteinExistence type="predicted"/>
<dbReference type="InterPro" id="IPR036388">
    <property type="entry name" value="WH-like_DNA-bd_sf"/>
</dbReference>
<dbReference type="Proteomes" id="UP000885690">
    <property type="component" value="Unassembled WGS sequence"/>
</dbReference>
<reference evidence="5" key="1">
    <citation type="journal article" date="2020" name="mSystems">
        <title>Genome- and Community-Level Interaction Insights into Carbon Utilization and Element Cycling Functions of Hydrothermarchaeota in Hydrothermal Sediment.</title>
        <authorList>
            <person name="Zhou Z."/>
            <person name="Liu Y."/>
            <person name="Xu W."/>
            <person name="Pan J."/>
            <person name="Luo Z.H."/>
            <person name="Li M."/>
        </authorList>
    </citation>
    <scope>NUCLEOTIDE SEQUENCE [LARGE SCALE GENOMIC DNA]</scope>
    <source>
        <strain evidence="5">HyVt-115</strain>
    </source>
</reference>
<dbReference type="AlphaFoldDB" id="A0A7C0YB08"/>
<keyword evidence="2" id="KW-0238">DNA-binding</keyword>
<keyword evidence="1" id="KW-0805">Transcription regulation</keyword>
<dbReference type="CDD" id="cd00090">
    <property type="entry name" value="HTH_ARSR"/>
    <property type="match status" value="1"/>
</dbReference>
<sequence>MVVKDEKREQINERLYSDLADYLKALAHPTRLRILKALLNGEMCVKSLWEELDLQQSNVSQHLTTLKSRGIISSRREGAKICYSLVDPRAKEVLQILLESPPSEED</sequence>
<evidence type="ECO:0000256" key="2">
    <source>
        <dbReference type="ARBA" id="ARBA00023125"/>
    </source>
</evidence>